<reference evidence="3 4" key="1">
    <citation type="submission" date="2017-02" db="EMBL/GenBank/DDBJ databases">
        <title>Bacillus pseudomycoides isolate FSL K6-0042.</title>
        <authorList>
            <person name="Kovac J."/>
        </authorList>
    </citation>
    <scope>NUCLEOTIDE SEQUENCE [LARGE SCALE GENOMIC DNA]</scope>
    <source>
        <strain evidence="3 4">FSL K6-0042</strain>
    </source>
</reference>
<name>A0A1Y3M709_9BACI</name>
<keyword evidence="1" id="KW-0378">Hydrolase</keyword>
<dbReference type="SUPFAM" id="SSF51338">
    <property type="entry name" value="Composite domain of metallo-dependent hydrolases"/>
    <property type="match status" value="1"/>
</dbReference>
<accession>A0A1Y3M709</accession>
<dbReference type="SUPFAM" id="SSF51556">
    <property type="entry name" value="Metallo-dependent hydrolases"/>
    <property type="match status" value="1"/>
</dbReference>
<dbReference type="InterPro" id="IPR011059">
    <property type="entry name" value="Metal-dep_hydrolase_composite"/>
</dbReference>
<feature type="domain" description="Amidohydrolase-related" evidence="2">
    <location>
        <begin position="63"/>
        <end position="408"/>
    </location>
</feature>
<dbReference type="Gene3D" id="2.30.40.10">
    <property type="entry name" value="Urease, subunit C, domain 1"/>
    <property type="match status" value="1"/>
</dbReference>
<gene>
    <name evidence="3" type="ORF">BW425_26700</name>
</gene>
<proteinExistence type="predicted"/>
<dbReference type="InterPro" id="IPR032466">
    <property type="entry name" value="Metal_Hydrolase"/>
</dbReference>
<evidence type="ECO:0000313" key="3">
    <source>
        <dbReference type="EMBL" id="OUM45916.1"/>
    </source>
</evidence>
<sequence>MTVYSNLEPDTKYDRIVLSNAVYYSEKHSFCEADIVISRNRIEKILPPNSLKSDDCIDAQNLVIFPGLINAHLHPSKEIYGGMEAFCSISDVLDKVHKNNHLETPKLQSLASLYSILNSIRQGVTTIGMFTSRAEVDAEQAKEAGVRAVVHFSQNDHWIGKESNPEESSLEKILQRYIDCSEKYESELIQIHPATASELTATPELMQELHKIAKEQNKKFVMHICEGNSQVEQCLDHYGETGIELLNRLGLLDSSTLLVHAAKLSERDIEILLERQLNFIHCPVSNSFTGAGRFPFKKLLHNNIGLGTDAAMVNLFNSMSYEAAFALYFHGESSLEEKVRVTNIIDSLTKESALALGIEDLGTIEEGMLADLCFFDRKSIFIDSQEPPLLFLNTILKKEPVHVMINGKFNMFNRNISKHDFSQIEKEFIMNKRLER</sequence>
<protein>
    <recommendedName>
        <fullName evidence="2">Amidohydrolase-related domain-containing protein</fullName>
    </recommendedName>
</protein>
<dbReference type="AlphaFoldDB" id="A0A1Y3M709"/>
<dbReference type="InterPro" id="IPR050287">
    <property type="entry name" value="MTA/SAH_deaminase"/>
</dbReference>
<dbReference type="Proteomes" id="UP000195321">
    <property type="component" value="Unassembled WGS sequence"/>
</dbReference>
<dbReference type="PANTHER" id="PTHR43794">
    <property type="entry name" value="AMINOHYDROLASE SSNA-RELATED"/>
    <property type="match status" value="1"/>
</dbReference>
<dbReference type="GO" id="GO:0016810">
    <property type="term" value="F:hydrolase activity, acting on carbon-nitrogen (but not peptide) bonds"/>
    <property type="evidence" value="ECO:0007669"/>
    <property type="project" value="InterPro"/>
</dbReference>
<dbReference type="Pfam" id="PF01979">
    <property type="entry name" value="Amidohydro_1"/>
    <property type="match status" value="1"/>
</dbReference>
<comment type="caution">
    <text evidence="3">The sequence shown here is derived from an EMBL/GenBank/DDBJ whole genome shotgun (WGS) entry which is preliminary data.</text>
</comment>
<evidence type="ECO:0000313" key="4">
    <source>
        <dbReference type="Proteomes" id="UP000195321"/>
    </source>
</evidence>
<dbReference type="EMBL" id="MWPX01000076">
    <property type="protein sequence ID" value="OUM45916.1"/>
    <property type="molecule type" value="Genomic_DNA"/>
</dbReference>
<evidence type="ECO:0000259" key="2">
    <source>
        <dbReference type="Pfam" id="PF01979"/>
    </source>
</evidence>
<dbReference type="PANTHER" id="PTHR43794:SF11">
    <property type="entry name" value="AMIDOHYDROLASE-RELATED DOMAIN-CONTAINING PROTEIN"/>
    <property type="match status" value="1"/>
</dbReference>
<dbReference type="Gene3D" id="3.20.20.140">
    <property type="entry name" value="Metal-dependent hydrolases"/>
    <property type="match status" value="1"/>
</dbReference>
<organism evidence="3 4">
    <name type="scientific">Bacillus pseudomycoides</name>
    <dbReference type="NCBI Taxonomy" id="64104"/>
    <lineage>
        <taxon>Bacteria</taxon>
        <taxon>Bacillati</taxon>
        <taxon>Bacillota</taxon>
        <taxon>Bacilli</taxon>
        <taxon>Bacillales</taxon>
        <taxon>Bacillaceae</taxon>
        <taxon>Bacillus</taxon>
        <taxon>Bacillus cereus group</taxon>
    </lineage>
</organism>
<evidence type="ECO:0000256" key="1">
    <source>
        <dbReference type="ARBA" id="ARBA00022801"/>
    </source>
</evidence>
<dbReference type="InterPro" id="IPR006680">
    <property type="entry name" value="Amidohydro-rel"/>
</dbReference>